<dbReference type="PANTHER" id="PTHR46481:SF7">
    <property type="entry name" value="ZINC FINGER BED DOMAIN-CONTAINING PROTEIN RICESLEEPER 2-LIKE"/>
    <property type="match status" value="1"/>
</dbReference>
<evidence type="ECO:0000313" key="8">
    <source>
        <dbReference type="EMBL" id="CAI9272046.1"/>
    </source>
</evidence>
<dbReference type="InterPro" id="IPR052035">
    <property type="entry name" value="ZnF_BED_domain_contain"/>
</dbReference>
<keyword evidence="1" id="KW-0479">Metal-binding</keyword>
<accession>A0AA35VED2</accession>
<dbReference type="InterPro" id="IPR003656">
    <property type="entry name" value="Znf_BED"/>
</dbReference>
<evidence type="ECO:0000256" key="4">
    <source>
        <dbReference type="ARBA" id="ARBA00023015"/>
    </source>
</evidence>
<keyword evidence="5" id="KW-0804">Transcription</keyword>
<sequence>MPKKPITSKRERARNNGKGIAPCWVAFEPMWIIEDDGVERKSVECIHCKTILKADTDRNGTSNMKKHWRNCKLNPYNKEKHDKKQAKLNFKKEPNGETSLQTWKHDDARIKRILLGLFTVGEIPFKYVENEAFFEYTNALNGRVIFPSRHKIYRDVGRFYLDERSKLLKYFNNENTAIHLTTDTWTTSCKKVNYMVVTTHFIDDKWVMHKRVINFR</sequence>
<evidence type="ECO:0000259" key="7">
    <source>
        <dbReference type="PROSITE" id="PS50808"/>
    </source>
</evidence>
<keyword evidence="9" id="KW-1185">Reference proteome</keyword>
<dbReference type="SMART" id="SM00614">
    <property type="entry name" value="ZnF_BED"/>
    <property type="match status" value="1"/>
</dbReference>
<dbReference type="PROSITE" id="PS50808">
    <property type="entry name" value="ZF_BED"/>
    <property type="match status" value="1"/>
</dbReference>
<dbReference type="EMBL" id="OX465078">
    <property type="protein sequence ID" value="CAI9272046.1"/>
    <property type="molecule type" value="Genomic_DNA"/>
</dbReference>
<dbReference type="SUPFAM" id="SSF57667">
    <property type="entry name" value="beta-beta-alpha zinc fingers"/>
    <property type="match status" value="1"/>
</dbReference>
<dbReference type="Pfam" id="PF02892">
    <property type="entry name" value="zf-BED"/>
    <property type="match status" value="1"/>
</dbReference>
<organism evidence="8 9">
    <name type="scientific">Lactuca saligna</name>
    <name type="common">Willowleaf lettuce</name>
    <dbReference type="NCBI Taxonomy" id="75948"/>
    <lineage>
        <taxon>Eukaryota</taxon>
        <taxon>Viridiplantae</taxon>
        <taxon>Streptophyta</taxon>
        <taxon>Embryophyta</taxon>
        <taxon>Tracheophyta</taxon>
        <taxon>Spermatophyta</taxon>
        <taxon>Magnoliopsida</taxon>
        <taxon>eudicotyledons</taxon>
        <taxon>Gunneridae</taxon>
        <taxon>Pentapetalae</taxon>
        <taxon>asterids</taxon>
        <taxon>campanulids</taxon>
        <taxon>Asterales</taxon>
        <taxon>Asteraceae</taxon>
        <taxon>Cichorioideae</taxon>
        <taxon>Cichorieae</taxon>
        <taxon>Lactucinae</taxon>
        <taxon>Lactuca</taxon>
    </lineage>
</organism>
<name>A0AA35VED2_LACSI</name>
<evidence type="ECO:0000256" key="2">
    <source>
        <dbReference type="ARBA" id="ARBA00022771"/>
    </source>
</evidence>
<evidence type="ECO:0000256" key="6">
    <source>
        <dbReference type="PROSITE-ProRule" id="PRU00027"/>
    </source>
</evidence>
<dbReference type="InterPro" id="IPR036236">
    <property type="entry name" value="Znf_C2H2_sf"/>
</dbReference>
<dbReference type="Proteomes" id="UP001177003">
    <property type="component" value="Chromosome 2"/>
</dbReference>
<evidence type="ECO:0000256" key="3">
    <source>
        <dbReference type="ARBA" id="ARBA00022833"/>
    </source>
</evidence>
<feature type="domain" description="BED-type" evidence="7">
    <location>
        <begin position="18"/>
        <end position="88"/>
    </location>
</feature>
<evidence type="ECO:0000256" key="1">
    <source>
        <dbReference type="ARBA" id="ARBA00022723"/>
    </source>
</evidence>
<protein>
    <recommendedName>
        <fullName evidence="7">BED-type domain-containing protein</fullName>
    </recommendedName>
</protein>
<evidence type="ECO:0000313" key="9">
    <source>
        <dbReference type="Proteomes" id="UP001177003"/>
    </source>
</evidence>
<keyword evidence="2 6" id="KW-0863">Zinc-finger</keyword>
<dbReference type="GO" id="GO:0008270">
    <property type="term" value="F:zinc ion binding"/>
    <property type="evidence" value="ECO:0007669"/>
    <property type="project" value="UniProtKB-KW"/>
</dbReference>
<keyword evidence="4" id="KW-0805">Transcription regulation</keyword>
<reference evidence="8" key="1">
    <citation type="submission" date="2023-04" db="EMBL/GenBank/DDBJ databases">
        <authorList>
            <person name="Vijverberg K."/>
            <person name="Xiong W."/>
            <person name="Schranz E."/>
        </authorList>
    </citation>
    <scope>NUCLEOTIDE SEQUENCE</scope>
</reference>
<proteinExistence type="predicted"/>
<dbReference type="GO" id="GO:0003677">
    <property type="term" value="F:DNA binding"/>
    <property type="evidence" value="ECO:0007669"/>
    <property type="project" value="InterPro"/>
</dbReference>
<gene>
    <name evidence="8" type="ORF">LSALG_LOCUS12293</name>
</gene>
<evidence type="ECO:0000256" key="5">
    <source>
        <dbReference type="ARBA" id="ARBA00023163"/>
    </source>
</evidence>
<keyword evidence="3" id="KW-0862">Zinc</keyword>
<dbReference type="AlphaFoldDB" id="A0AA35VED2"/>
<dbReference type="PANTHER" id="PTHR46481">
    <property type="entry name" value="ZINC FINGER BED DOMAIN-CONTAINING PROTEIN 4"/>
    <property type="match status" value="1"/>
</dbReference>